<reference evidence="1 2" key="1">
    <citation type="submission" date="2018-11" db="EMBL/GenBank/DDBJ databases">
        <title>Genome assembly of Steccherinum ochraceum LE-BIN_3174, the white-rot fungus of the Steccherinaceae family (The Residual Polyporoid clade, Polyporales, Basidiomycota).</title>
        <authorList>
            <person name="Fedorova T.V."/>
            <person name="Glazunova O.A."/>
            <person name="Landesman E.O."/>
            <person name="Moiseenko K.V."/>
            <person name="Psurtseva N.V."/>
            <person name="Savinova O.S."/>
            <person name="Shakhova N.V."/>
            <person name="Tyazhelova T.V."/>
            <person name="Vasina D.V."/>
        </authorList>
    </citation>
    <scope>NUCLEOTIDE SEQUENCE [LARGE SCALE GENOMIC DNA]</scope>
    <source>
        <strain evidence="1 2">LE-BIN_3174</strain>
    </source>
</reference>
<proteinExistence type="predicted"/>
<name>A0A4R0R731_9APHY</name>
<organism evidence="1 2">
    <name type="scientific">Steccherinum ochraceum</name>
    <dbReference type="NCBI Taxonomy" id="92696"/>
    <lineage>
        <taxon>Eukaryota</taxon>
        <taxon>Fungi</taxon>
        <taxon>Dikarya</taxon>
        <taxon>Basidiomycota</taxon>
        <taxon>Agaricomycotina</taxon>
        <taxon>Agaricomycetes</taxon>
        <taxon>Polyporales</taxon>
        <taxon>Steccherinaceae</taxon>
        <taxon>Steccherinum</taxon>
    </lineage>
</organism>
<dbReference type="Gene3D" id="3.80.10.10">
    <property type="entry name" value="Ribonuclease Inhibitor"/>
    <property type="match status" value="1"/>
</dbReference>
<sequence>MSPYPLSLPDDTQTMKLKRQNGGTGPFAPDVPQEIVDLIIDNLQDDPLALRSCALTAHNWVHRSRRHLHSLVRIGEYYVNLRRYASPPVAQYVRSLDLYMVRTDRGRQRTTTESLWKMVARFQNLRSLVIRDFEFYRLSPRRSEVLLNICSRLRSLELRHVHFADPADFLSLVGACPQLRALLIEDGHFYSSITRSRAEEQTSDYLEGCTKHFPGSGLQSLTVGGLNSCYHFETAVDVWVSELTRRGFLRELTLSKDSPDDCEDILRAVGSSAIDLRIARCHTRAEKPARTGIEHCTNIRALSFVTSLVNSPRRSNPAWVIHFLQQLPSPTGSPARTPPPLRSLAFELHWSDKDSVDVDFLTEVDHILSSRQDAFGGLAEVVFAVHRHLSPKLQLMETPAGSLPERTLAFKMFLRVCLGTHLKGLVARKGCSVKLVFPNDGDVLRVEARKFGEECKH</sequence>
<protein>
    <recommendedName>
        <fullName evidence="3">F-box domain-containing protein</fullName>
    </recommendedName>
</protein>
<dbReference type="OrthoDB" id="2795598at2759"/>
<dbReference type="STRING" id="92696.A0A4R0R731"/>
<dbReference type="InterPro" id="IPR032675">
    <property type="entry name" value="LRR_dom_sf"/>
</dbReference>
<evidence type="ECO:0000313" key="1">
    <source>
        <dbReference type="EMBL" id="TCD63282.1"/>
    </source>
</evidence>
<comment type="caution">
    <text evidence="1">The sequence shown here is derived from an EMBL/GenBank/DDBJ whole genome shotgun (WGS) entry which is preliminary data.</text>
</comment>
<dbReference type="Proteomes" id="UP000292702">
    <property type="component" value="Unassembled WGS sequence"/>
</dbReference>
<dbReference type="EMBL" id="RWJN01000310">
    <property type="protein sequence ID" value="TCD63282.1"/>
    <property type="molecule type" value="Genomic_DNA"/>
</dbReference>
<evidence type="ECO:0008006" key="3">
    <source>
        <dbReference type="Google" id="ProtNLM"/>
    </source>
</evidence>
<keyword evidence="2" id="KW-1185">Reference proteome</keyword>
<gene>
    <name evidence="1" type="ORF">EIP91_005772</name>
</gene>
<dbReference type="AlphaFoldDB" id="A0A4R0R731"/>
<dbReference type="SUPFAM" id="SSF52047">
    <property type="entry name" value="RNI-like"/>
    <property type="match status" value="1"/>
</dbReference>
<evidence type="ECO:0000313" key="2">
    <source>
        <dbReference type="Proteomes" id="UP000292702"/>
    </source>
</evidence>
<accession>A0A4R0R731</accession>